<dbReference type="EMBL" id="CP015267">
    <property type="protein sequence ID" value="ASL15453.1"/>
    <property type="molecule type" value="Genomic_DNA"/>
</dbReference>
<dbReference type="InterPro" id="IPR022171">
    <property type="entry name" value="PPE_C"/>
</dbReference>
<proteinExistence type="inferred from homology"/>
<accession>A0A7U5MKY8</accession>
<dbReference type="AlphaFoldDB" id="A0A7U5MKY8"/>
<sequence length="403" mass="39918">MLDYGAFPPEFNSARIYSGPGSGSLVSAASAWSALAAELNSAALSYEKVVTALSSEEWLGAASATMAQAVQPYIAWMTSAAAQAEEAATQARAAAAAYEAALSASVPPPLVASNRMQVSQLQATNVLGQNTPLIAQLEAQYGEYWAQDAGAMYGYAGQSSAATKQTPFQKAPEITNASGQASQSAAVTKATSDSTATNTSKVLQSMAQPASNATANATSQATTATDPLTELWFLLTGQTTFPTNLGTLVNGYTPFAGLFYNTEGLPYFSIGMGNNFVQISKSLGLIGSAAPAAAKALPALGGLGGMLGGGAAAAHPVAALGSAASIGGKLSVPVAWSGAPAAAPALGHAIPVSTISAAPEAAGGPGNLLGGMPLAGAGAGGHGVAGPKYGFRPTVMARPPFAG</sequence>
<protein>
    <submittedName>
        <fullName evidence="5">PPE family protein</fullName>
    </submittedName>
</protein>
<feature type="compositionally biased region" description="Polar residues" evidence="2">
    <location>
        <begin position="175"/>
        <end position="193"/>
    </location>
</feature>
<evidence type="ECO:0000256" key="2">
    <source>
        <dbReference type="SAM" id="MobiDB-lite"/>
    </source>
</evidence>
<evidence type="ECO:0000313" key="6">
    <source>
        <dbReference type="Proteomes" id="UP000198286"/>
    </source>
</evidence>
<feature type="region of interest" description="Disordered" evidence="2">
    <location>
        <begin position="164"/>
        <end position="193"/>
    </location>
</feature>
<dbReference type="GO" id="GO:0052572">
    <property type="term" value="P:response to host immune response"/>
    <property type="evidence" value="ECO:0007669"/>
    <property type="project" value="TreeGrafter"/>
</dbReference>
<dbReference type="RefSeq" id="WP_089151788.1">
    <property type="nucleotide sequence ID" value="NZ_CP015267.1"/>
</dbReference>
<gene>
    <name evidence="5" type="ORF">MYCOZU2_03058</name>
</gene>
<name>A0A7U5MKY8_MYCIT</name>
<evidence type="ECO:0000313" key="5">
    <source>
        <dbReference type="EMBL" id="ASL15453.1"/>
    </source>
</evidence>
<dbReference type="InterPro" id="IPR000030">
    <property type="entry name" value="PPE_dom"/>
</dbReference>
<dbReference type="SUPFAM" id="SSF140459">
    <property type="entry name" value="PE/PPE dimer-like"/>
    <property type="match status" value="1"/>
</dbReference>
<comment type="similarity">
    <text evidence="1">Belongs to the mycobacterial PPE family.</text>
</comment>
<dbReference type="Pfam" id="PF00823">
    <property type="entry name" value="PPE"/>
    <property type="match status" value="1"/>
</dbReference>
<dbReference type="InterPro" id="IPR038332">
    <property type="entry name" value="PPE_sf"/>
</dbReference>
<organism evidence="5 6">
    <name type="scientific">Mycobacterium intracellulare subsp. chimaera</name>
    <dbReference type="NCBI Taxonomy" id="222805"/>
    <lineage>
        <taxon>Bacteria</taxon>
        <taxon>Bacillati</taxon>
        <taxon>Actinomycetota</taxon>
        <taxon>Actinomycetes</taxon>
        <taxon>Mycobacteriales</taxon>
        <taxon>Mycobacteriaceae</taxon>
        <taxon>Mycobacterium</taxon>
        <taxon>Mycobacterium avium complex (MAC)</taxon>
    </lineage>
</organism>
<reference evidence="5 6" key="1">
    <citation type="journal article" date="2017" name="Lancet Infect. Dis.">
        <title>Global outbreak of severe Mycobacterium chimaera disease after cardiac surgery: a molecular epidemiological study.</title>
        <authorList>
            <person name="van Ingen J."/>
            <person name="Kohl T."/>
            <person name="Kranzer K."/>
            <person name="Hasse B."/>
            <person name="Keller P."/>
            <person name="Szafranska A."/>
            <person name="Hillemann D."/>
            <person name="Chand M."/>
            <person name="Schreiber P."/>
            <person name="Sommerstein R."/>
            <person name="Berger C."/>
            <person name="Genoni M."/>
            <person name="Ruegg C."/>
            <person name="Troillet N."/>
            <person name="Widmer A.F."/>
            <person name="Becker S.L."/>
            <person name="Herrmann M."/>
            <person name="Eckmanns T."/>
            <person name="Haller S."/>
            <person name="Hoeller C."/>
            <person name="Debast S.B."/>
            <person name="Wolfhagen M.J."/>
            <person name="Hopman J."/>
            <person name="Kluytmans J."/>
            <person name="Langelaar M."/>
            <person name="Notermans D.W."/>
            <person name="ten Oever J."/>
            <person name="van den Barselaar P."/>
            <person name="Vonk A.B.A."/>
            <person name="Vos M.C."/>
            <person name="Ahmed N."/>
            <person name="Brown T."/>
            <person name="Crook D."/>
            <person name="Lamagni T."/>
            <person name="Phin N."/>
            <person name="Smith E.G."/>
            <person name="Zambon M."/>
            <person name="Serr A."/>
            <person name="Goetting T."/>
            <person name="Ebner W."/>
            <person name="Thuermer A."/>
            <person name="Utpatel C."/>
            <person name="Sproer C."/>
            <person name="Bunk B."/>
            <person name="Nubel U."/>
            <person name="Bloemberg G."/>
            <person name="Bottger E."/>
            <person name="Niemann S."/>
            <person name="Wagner D."/>
            <person name="Sax H."/>
        </authorList>
    </citation>
    <scope>NUCLEOTIDE SEQUENCE [LARGE SCALE GENOMIC DNA]</scope>
    <source>
        <strain evidence="5 6">ZUERICH-2</strain>
    </source>
</reference>
<evidence type="ECO:0000259" key="4">
    <source>
        <dbReference type="Pfam" id="PF12484"/>
    </source>
</evidence>
<feature type="domain" description="PPE" evidence="3">
    <location>
        <begin position="3"/>
        <end position="164"/>
    </location>
</feature>
<dbReference type="PANTHER" id="PTHR46766">
    <property type="entry name" value="GLUTAMINE-RICH PROTEIN 2"/>
    <property type="match status" value="1"/>
</dbReference>
<dbReference type="Proteomes" id="UP000198286">
    <property type="component" value="Chromosome"/>
</dbReference>
<dbReference type="PANTHER" id="PTHR46766:SF1">
    <property type="entry name" value="GLUTAMINE-RICH PROTEIN 2"/>
    <property type="match status" value="1"/>
</dbReference>
<evidence type="ECO:0000259" key="3">
    <source>
        <dbReference type="Pfam" id="PF00823"/>
    </source>
</evidence>
<dbReference type="Gene3D" id="1.20.1260.20">
    <property type="entry name" value="PPE superfamily"/>
    <property type="match status" value="1"/>
</dbReference>
<feature type="domain" description="PPE family C-terminal" evidence="4">
    <location>
        <begin position="318"/>
        <end position="399"/>
    </location>
</feature>
<evidence type="ECO:0000256" key="1">
    <source>
        <dbReference type="ARBA" id="ARBA00010652"/>
    </source>
</evidence>
<dbReference type="Pfam" id="PF12484">
    <property type="entry name" value="PPE-SVP"/>
    <property type="match status" value="1"/>
</dbReference>